<feature type="region of interest" description="Disordered" evidence="1">
    <location>
        <begin position="157"/>
        <end position="286"/>
    </location>
</feature>
<organism evidence="2 3">
    <name type="scientific">Morchella conica CCBAS932</name>
    <dbReference type="NCBI Taxonomy" id="1392247"/>
    <lineage>
        <taxon>Eukaryota</taxon>
        <taxon>Fungi</taxon>
        <taxon>Dikarya</taxon>
        <taxon>Ascomycota</taxon>
        <taxon>Pezizomycotina</taxon>
        <taxon>Pezizomycetes</taxon>
        <taxon>Pezizales</taxon>
        <taxon>Morchellaceae</taxon>
        <taxon>Morchella</taxon>
    </lineage>
</organism>
<dbReference type="EMBL" id="ML119148">
    <property type="protein sequence ID" value="RPB09809.1"/>
    <property type="molecule type" value="Genomic_DNA"/>
</dbReference>
<keyword evidence="3" id="KW-1185">Reference proteome</keyword>
<reference evidence="2 3" key="1">
    <citation type="journal article" date="2018" name="Nat. Ecol. Evol.">
        <title>Pezizomycetes genomes reveal the molecular basis of ectomycorrhizal truffle lifestyle.</title>
        <authorList>
            <person name="Murat C."/>
            <person name="Payen T."/>
            <person name="Noel B."/>
            <person name="Kuo A."/>
            <person name="Morin E."/>
            <person name="Chen J."/>
            <person name="Kohler A."/>
            <person name="Krizsan K."/>
            <person name="Balestrini R."/>
            <person name="Da Silva C."/>
            <person name="Montanini B."/>
            <person name="Hainaut M."/>
            <person name="Levati E."/>
            <person name="Barry K.W."/>
            <person name="Belfiori B."/>
            <person name="Cichocki N."/>
            <person name="Clum A."/>
            <person name="Dockter R.B."/>
            <person name="Fauchery L."/>
            <person name="Guy J."/>
            <person name="Iotti M."/>
            <person name="Le Tacon F."/>
            <person name="Lindquist E.A."/>
            <person name="Lipzen A."/>
            <person name="Malagnac F."/>
            <person name="Mello A."/>
            <person name="Molinier V."/>
            <person name="Miyauchi S."/>
            <person name="Poulain J."/>
            <person name="Riccioni C."/>
            <person name="Rubini A."/>
            <person name="Sitrit Y."/>
            <person name="Splivallo R."/>
            <person name="Traeger S."/>
            <person name="Wang M."/>
            <person name="Zifcakova L."/>
            <person name="Wipf D."/>
            <person name="Zambonelli A."/>
            <person name="Paolocci F."/>
            <person name="Nowrousian M."/>
            <person name="Ottonello S."/>
            <person name="Baldrian P."/>
            <person name="Spatafora J.W."/>
            <person name="Henrissat B."/>
            <person name="Nagy L.G."/>
            <person name="Aury J.M."/>
            <person name="Wincker P."/>
            <person name="Grigoriev I.V."/>
            <person name="Bonfante P."/>
            <person name="Martin F.M."/>
        </authorList>
    </citation>
    <scope>NUCLEOTIDE SEQUENCE [LARGE SCALE GENOMIC DNA]</scope>
    <source>
        <strain evidence="2 3">CCBAS932</strain>
    </source>
</reference>
<sequence>MDNSHRIFSPLKSLQRAAITITQHTTTPPLPRSRLSITTSPSPIDPSYSVASSVTLPSALSPKAHHTFTSLQRATRPNKYAPPDQLCSNSPIPTTTTTHSPLALCACTHSEEQKLPFLVNLRRSPTISKKHLFPGTFNNHNIRNHLISNKYLSMARNPRSTARRSSGVTVASSPSFVPSLPSTGRGRGRGRGRAARATRATHPARGGRPSTSTKKSSSPNSTSFTSSVDPATPISASASAEAAVAPTPGDDTPTSVASSLPPLPSLATETAPPVTPPKTADAASVSSSSSLSSLSSLLAGQYQRLHRAPPKIPRSISSALKRPNNRTSGTRVSKSVRFISKATAEFSPAKFSEHNNSPEIEHRSKPDGYRYREIQSATGYQQEGTRRLVFNYESEVTGNQGALHHQALFKVGLGGGRVKPGKGTLPKRTQVVLYMKEDLNLQGIPQSLGMVFHKIAAEKFMPVITVEGDSTAISAPIPSAGKRFDPEDPDA</sequence>
<feature type="region of interest" description="Disordered" evidence="1">
    <location>
        <begin position="306"/>
        <end position="335"/>
    </location>
</feature>
<feature type="compositionally biased region" description="Basic residues" evidence="1">
    <location>
        <begin position="186"/>
        <end position="196"/>
    </location>
</feature>
<evidence type="ECO:0000313" key="2">
    <source>
        <dbReference type="EMBL" id="RPB09809.1"/>
    </source>
</evidence>
<dbReference type="InParanoid" id="A0A3N4KKB6"/>
<protein>
    <submittedName>
        <fullName evidence="2">Uncharacterized protein</fullName>
    </submittedName>
</protein>
<proteinExistence type="predicted"/>
<evidence type="ECO:0000313" key="3">
    <source>
        <dbReference type="Proteomes" id="UP000277580"/>
    </source>
</evidence>
<evidence type="ECO:0000256" key="1">
    <source>
        <dbReference type="SAM" id="MobiDB-lite"/>
    </source>
</evidence>
<accession>A0A3N4KKB6</accession>
<feature type="compositionally biased region" description="Low complexity" evidence="1">
    <location>
        <begin position="197"/>
        <end position="272"/>
    </location>
</feature>
<dbReference type="Proteomes" id="UP000277580">
    <property type="component" value="Unassembled WGS sequence"/>
</dbReference>
<dbReference type="OrthoDB" id="10446551at2759"/>
<dbReference type="AlphaFoldDB" id="A0A3N4KKB6"/>
<name>A0A3N4KKB6_9PEZI</name>
<gene>
    <name evidence="2" type="ORF">P167DRAFT_547755</name>
</gene>
<feature type="compositionally biased region" description="Polar residues" evidence="1">
    <location>
        <begin position="158"/>
        <end position="182"/>
    </location>
</feature>